<feature type="domain" description="Enoyl reductase (ER)" evidence="1">
    <location>
        <begin position="10"/>
        <end position="295"/>
    </location>
</feature>
<dbReference type="PROSITE" id="PS01162">
    <property type="entry name" value="QOR_ZETA_CRYSTAL"/>
    <property type="match status" value="1"/>
</dbReference>
<dbReference type="PANTHER" id="PTHR44013:SF1">
    <property type="entry name" value="ZINC-TYPE ALCOHOL DEHYDROGENASE-LIKE PROTEIN C16A3.02C"/>
    <property type="match status" value="1"/>
</dbReference>
<name>A0A3A4JWB7_9NOCA</name>
<dbReference type="SUPFAM" id="SSF50129">
    <property type="entry name" value="GroES-like"/>
    <property type="match status" value="1"/>
</dbReference>
<dbReference type="OrthoDB" id="3727682at2"/>
<dbReference type="EMBL" id="QZFU01000055">
    <property type="protein sequence ID" value="RJO68222.1"/>
    <property type="molecule type" value="Genomic_DNA"/>
</dbReference>
<dbReference type="GO" id="GO:0016491">
    <property type="term" value="F:oxidoreductase activity"/>
    <property type="evidence" value="ECO:0007669"/>
    <property type="project" value="InterPro"/>
</dbReference>
<accession>A0A3A4JWB7</accession>
<dbReference type="Gene3D" id="3.40.50.720">
    <property type="entry name" value="NAD(P)-binding Rossmann-like Domain"/>
    <property type="match status" value="1"/>
</dbReference>
<dbReference type="GO" id="GO:0008270">
    <property type="term" value="F:zinc ion binding"/>
    <property type="evidence" value="ECO:0007669"/>
    <property type="project" value="InterPro"/>
</dbReference>
<dbReference type="SUPFAM" id="SSF51735">
    <property type="entry name" value="NAD(P)-binding Rossmann-fold domains"/>
    <property type="match status" value="1"/>
</dbReference>
<protein>
    <submittedName>
        <fullName evidence="2">NADP-dependent oxidoreductase</fullName>
    </submittedName>
</protein>
<reference evidence="2 3" key="1">
    <citation type="submission" date="2018-09" db="EMBL/GenBank/DDBJ databases">
        <title>YIM PH21274 draft genome.</title>
        <authorList>
            <person name="Miao C."/>
        </authorList>
    </citation>
    <scope>NUCLEOTIDE SEQUENCE [LARGE SCALE GENOMIC DNA]</scope>
    <source>
        <strain evidence="2 3">YIM PH 21724</strain>
    </source>
</reference>
<dbReference type="RefSeq" id="WP_120045030.1">
    <property type="nucleotide sequence ID" value="NZ_QZFU01000055.1"/>
</dbReference>
<gene>
    <name evidence="2" type="ORF">D5S18_32835</name>
</gene>
<dbReference type="InterPro" id="IPR036291">
    <property type="entry name" value="NAD(P)-bd_dom_sf"/>
</dbReference>
<sequence>MFAIVQEELGGPEVLKGVEVDRPVPGPGEVLVRVGATSVNAADWKLRSGEIRKLGEPPFTLGLDVSGVVVELGAGVDRVAVGTEVYAMVLSRFGAYAEYVAVPVEYSARKPSTIDHPQAAALPTAVLTAWQALTNVRAGQRVLVHAAAGGVGHLAVQIAKWRGAHVLATASAGNHDFLRELGADEPIDYRTADFTEQARNIDLVLDLVGGEYGTRSLKVLRPNGVLVDTLGNDAESDPRYLRHYVEPNGADLEVIAGLVDRGELRVHVDRVLPLRDAAEAHAIGETGHTRGKIVLVP</sequence>
<dbReference type="AlphaFoldDB" id="A0A3A4JWB7"/>
<organism evidence="2 3">
    <name type="scientific">Nocardia panacis</name>
    <dbReference type="NCBI Taxonomy" id="2340916"/>
    <lineage>
        <taxon>Bacteria</taxon>
        <taxon>Bacillati</taxon>
        <taxon>Actinomycetota</taxon>
        <taxon>Actinomycetes</taxon>
        <taxon>Mycobacteriales</taxon>
        <taxon>Nocardiaceae</taxon>
        <taxon>Nocardia</taxon>
    </lineage>
</organism>
<proteinExistence type="predicted"/>
<dbReference type="InterPro" id="IPR013154">
    <property type="entry name" value="ADH-like_N"/>
</dbReference>
<dbReference type="InterPro" id="IPR011032">
    <property type="entry name" value="GroES-like_sf"/>
</dbReference>
<comment type="caution">
    <text evidence="2">The sequence shown here is derived from an EMBL/GenBank/DDBJ whole genome shotgun (WGS) entry which is preliminary data.</text>
</comment>
<evidence type="ECO:0000259" key="1">
    <source>
        <dbReference type="SMART" id="SM00829"/>
    </source>
</evidence>
<dbReference type="Pfam" id="PF08240">
    <property type="entry name" value="ADH_N"/>
    <property type="match status" value="1"/>
</dbReference>
<dbReference type="Pfam" id="PF13602">
    <property type="entry name" value="ADH_zinc_N_2"/>
    <property type="match status" value="1"/>
</dbReference>
<dbReference type="SMART" id="SM00829">
    <property type="entry name" value="PKS_ER"/>
    <property type="match status" value="1"/>
</dbReference>
<keyword evidence="3" id="KW-1185">Reference proteome</keyword>
<dbReference type="InterPro" id="IPR020843">
    <property type="entry name" value="ER"/>
</dbReference>
<dbReference type="PANTHER" id="PTHR44013">
    <property type="entry name" value="ZINC-TYPE ALCOHOL DEHYDROGENASE-LIKE PROTEIN C16A3.02C"/>
    <property type="match status" value="1"/>
</dbReference>
<evidence type="ECO:0000313" key="3">
    <source>
        <dbReference type="Proteomes" id="UP000266677"/>
    </source>
</evidence>
<dbReference type="Gene3D" id="3.90.180.10">
    <property type="entry name" value="Medium-chain alcohol dehydrogenases, catalytic domain"/>
    <property type="match status" value="1"/>
</dbReference>
<dbReference type="Proteomes" id="UP000266677">
    <property type="component" value="Unassembled WGS sequence"/>
</dbReference>
<dbReference type="CDD" id="cd05289">
    <property type="entry name" value="MDR_like_2"/>
    <property type="match status" value="1"/>
</dbReference>
<dbReference type="InterPro" id="IPR052733">
    <property type="entry name" value="Chloroplast_QOR"/>
</dbReference>
<evidence type="ECO:0000313" key="2">
    <source>
        <dbReference type="EMBL" id="RJO68222.1"/>
    </source>
</evidence>
<dbReference type="InterPro" id="IPR002364">
    <property type="entry name" value="Quin_OxRdtase/zeta-crystal_CS"/>
</dbReference>